<dbReference type="InterPro" id="IPR001387">
    <property type="entry name" value="Cro/C1-type_HTH"/>
</dbReference>
<dbReference type="Gene3D" id="1.25.40.10">
    <property type="entry name" value="Tetratricopeptide repeat domain"/>
    <property type="match status" value="1"/>
</dbReference>
<dbReference type="OrthoDB" id="2474838at2"/>
<protein>
    <submittedName>
        <fullName evidence="2">Helix-turn-helix domain-containing protein</fullName>
    </submittedName>
</protein>
<keyword evidence="2" id="KW-0614">Plasmid</keyword>
<dbReference type="SMART" id="SM00530">
    <property type="entry name" value="HTH_XRE"/>
    <property type="match status" value="1"/>
</dbReference>
<accession>A0A518V1S1</accession>
<dbReference type="InterPro" id="IPR011990">
    <property type="entry name" value="TPR-like_helical_dom_sf"/>
</dbReference>
<dbReference type="EMBL" id="CP033461">
    <property type="protein sequence ID" value="QDX90946.1"/>
    <property type="molecule type" value="Genomic_DNA"/>
</dbReference>
<geneLocation type="plasmid" evidence="2 3">
    <name>p1821L01</name>
</geneLocation>
<dbReference type="CDD" id="cd00093">
    <property type="entry name" value="HTH_XRE"/>
    <property type="match status" value="1"/>
</dbReference>
<dbReference type="PROSITE" id="PS50943">
    <property type="entry name" value="HTH_CROC1"/>
    <property type="match status" value="1"/>
</dbReference>
<gene>
    <name evidence="2" type="ORF">EEL30_00230</name>
</gene>
<dbReference type="Gene3D" id="1.10.260.40">
    <property type="entry name" value="lambda repressor-like DNA-binding domains"/>
    <property type="match status" value="1"/>
</dbReference>
<organism evidence="2 3">
    <name type="scientific">Brevibacillus laterosporus</name>
    <name type="common">Bacillus laterosporus</name>
    <dbReference type="NCBI Taxonomy" id="1465"/>
    <lineage>
        <taxon>Bacteria</taxon>
        <taxon>Bacillati</taxon>
        <taxon>Bacillota</taxon>
        <taxon>Bacilli</taxon>
        <taxon>Bacillales</taxon>
        <taxon>Paenibacillaceae</taxon>
        <taxon>Brevibacillus</taxon>
    </lineage>
</organism>
<name>A0A518V1S1_BRELA</name>
<dbReference type="AlphaFoldDB" id="A0A518V1S1"/>
<dbReference type="Proteomes" id="UP000319432">
    <property type="component" value="Plasmid p1821L01"/>
</dbReference>
<reference evidence="2 3" key="1">
    <citation type="submission" date="2018-11" db="EMBL/GenBank/DDBJ databases">
        <title>Phylogenetic determinants of toxin gene distribution in genomes of Brevibacillus laterosporus.</title>
        <authorList>
            <person name="Glare T.R."/>
            <person name="Durrant A."/>
            <person name="Berry C."/>
            <person name="Palma L."/>
            <person name="Ormskirk M."/>
            <person name="Cox M.O."/>
        </authorList>
    </citation>
    <scope>NUCLEOTIDE SEQUENCE [LARGE SCALE GENOMIC DNA]</scope>
    <source>
        <strain evidence="2 3">1821L</strain>
        <plasmid evidence="2 3">p1821L01</plasmid>
    </source>
</reference>
<evidence type="ECO:0000259" key="1">
    <source>
        <dbReference type="PROSITE" id="PS50943"/>
    </source>
</evidence>
<dbReference type="Pfam" id="PF01381">
    <property type="entry name" value="HTH_3"/>
    <property type="match status" value="1"/>
</dbReference>
<evidence type="ECO:0000313" key="3">
    <source>
        <dbReference type="Proteomes" id="UP000319432"/>
    </source>
</evidence>
<proteinExistence type="predicted"/>
<sequence>MAESLTFTTLGELIKDKRTELGISISELSRRTGVSKGVIGYIESGETKRPELRTLKSIADVLKLSYEGVIECYIEVERRIEILDGLLLEAIEISNNSLISKVAQQIVESPHEDTYVILEHLYNLTGTVADNESKLAIYSVIVKYARQHGVPKYIAKGLYQKYLIERGDLKRLEESFKVGEEGLHYVDFLSDEEKIIFYFRMALHAHNIKKYPECIELCEAGISLEKSDTELKARAYLAMINSLSNLGDYSTVELHLDTFKKFNYNFVAEATKLESAIVKAKKREFDVAIPLLNESLQEISEHARIYVVNELLEIYFELEDMGAISKIFAEEERLFLNTNTPYKFSSLGRYYGYKGSYQVSIGLLEDGIDSYINSLKAYGEISSYQEIVECMNVILSNQPLHSKSTLLFEKLKKVYNGIIDNKMIKKEWVQ</sequence>
<dbReference type="SUPFAM" id="SSF47413">
    <property type="entry name" value="lambda repressor-like DNA-binding domains"/>
    <property type="match status" value="1"/>
</dbReference>
<evidence type="ECO:0000313" key="2">
    <source>
        <dbReference type="EMBL" id="QDX90946.1"/>
    </source>
</evidence>
<feature type="domain" description="HTH cro/C1-type" evidence="1">
    <location>
        <begin position="14"/>
        <end position="69"/>
    </location>
</feature>
<dbReference type="SUPFAM" id="SSF48452">
    <property type="entry name" value="TPR-like"/>
    <property type="match status" value="1"/>
</dbReference>
<keyword evidence="3" id="KW-1185">Reference proteome</keyword>
<dbReference type="InterPro" id="IPR010982">
    <property type="entry name" value="Lambda_DNA-bd_dom_sf"/>
</dbReference>
<dbReference type="GO" id="GO:0003677">
    <property type="term" value="F:DNA binding"/>
    <property type="evidence" value="ECO:0007669"/>
    <property type="project" value="InterPro"/>
</dbReference>